<comment type="caution">
    <text evidence="1">The sequence shown here is derived from an EMBL/GenBank/DDBJ whole genome shotgun (WGS) entry which is preliminary data.</text>
</comment>
<sequence>MLMCKESFNEEIDYVISSEESFNEEIDYEITNNYESPNEAEIYYEESFDELLNDEEIFDNEVLVDEVLNDEGPDKIVDEALSIEKIPSIRHWKLRSVKYSYKYPLEFAPLKIPEINFPIYKSYINLYYDDFGTYRNTYHSLGMKELEKGIIMDVQRNKSLVIASLGDVTANLPQGNDLARIKRHGALRGYRTCNVMRDFWTSNDLNLSMVSCYHHLTNSQFKKISSAPTLKRYKELATKYRLYLQPPILDRLKREKHL</sequence>
<reference evidence="1" key="1">
    <citation type="submission" date="2021-06" db="EMBL/GenBank/DDBJ databases">
        <authorList>
            <person name="Kallberg Y."/>
            <person name="Tangrot J."/>
            <person name="Rosling A."/>
        </authorList>
    </citation>
    <scope>NUCLEOTIDE SEQUENCE</scope>
    <source>
        <strain evidence="1">MA461A</strain>
    </source>
</reference>
<gene>
    <name evidence="1" type="ORF">RPERSI_LOCUS2982</name>
</gene>
<evidence type="ECO:0000313" key="1">
    <source>
        <dbReference type="EMBL" id="CAG8527392.1"/>
    </source>
</evidence>
<organism evidence="1 2">
    <name type="scientific">Racocetra persica</name>
    <dbReference type="NCBI Taxonomy" id="160502"/>
    <lineage>
        <taxon>Eukaryota</taxon>
        <taxon>Fungi</taxon>
        <taxon>Fungi incertae sedis</taxon>
        <taxon>Mucoromycota</taxon>
        <taxon>Glomeromycotina</taxon>
        <taxon>Glomeromycetes</taxon>
        <taxon>Diversisporales</taxon>
        <taxon>Gigasporaceae</taxon>
        <taxon>Racocetra</taxon>
    </lineage>
</organism>
<accession>A0ACA9LF89</accession>
<dbReference type="Proteomes" id="UP000789920">
    <property type="component" value="Unassembled WGS sequence"/>
</dbReference>
<proteinExistence type="predicted"/>
<keyword evidence="2" id="KW-1185">Reference proteome</keyword>
<evidence type="ECO:0000313" key="2">
    <source>
        <dbReference type="Proteomes" id="UP000789920"/>
    </source>
</evidence>
<dbReference type="EMBL" id="CAJVQC010003464">
    <property type="protein sequence ID" value="CAG8527392.1"/>
    <property type="molecule type" value="Genomic_DNA"/>
</dbReference>
<name>A0ACA9LF89_9GLOM</name>
<protein>
    <submittedName>
        <fullName evidence="1">33479_t:CDS:1</fullName>
    </submittedName>
</protein>